<dbReference type="Gene3D" id="2.30.30.240">
    <property type="entry name" value="PRC-barrel domain"/>
    <property type="match status" value="1"/>
</dbReference>
<keyword evidence="4 5" id="KW-0143">Chaperone</keyword>
<keyword evidence="9" id="KW-1185">Reference proteome</keyword>
<keyword evidence="2 5" id="KW-0690">Ribosome biogenesis</keyword>
<dbReference type="InterPro" id="IPR011033">
    <property type="entry name" value="PRC_barrel-like_sf"/>
</dbReference>
<evidence type="ECO:0000256" key="5">
    <source>
        <dbReference type="HAMAP-Rule" id="MF_00014"/>
    </source>
</evidence>
<comment type="similarity">
    <text evidence="5">Belongs to the RimM family.</text>
</comment>
<name>A0A318S174_9DEIO</name>
<dbReference type="NCBIfam" id="NF010403">
    <property type="entry name" value="PRK13829.1"/>
    <property type="match status" value="1"/>
</dbReference>
<dbReference type="SUPFAM" id="SSF50346">
    <property type="entry name" value="PRC-barrel domain"/>
    <property type="match status" value="1"/>
</dbReference>
<evidence type="ECO:0000259" key="6">
    <source>
        <dbReference type="Pfam" id="PF01782"/>
    </source>
</evidence>
<accession>A0A318S174</accession>
<dbReference type="NCBIfam" id="TIGR02273">
    <property type="entry name" value="16S_RimM"/>
    <property type="match status" value="1"/>
</dbReference>
<keyword evidence="1 5" id="KW-0963">Cytoplasm</keyword>
<feature type="domain" description="PRC-barrel" evidence="7">
    <location>
        <begin position="92"/>
        <end position="150"/>
    </location>
</feature>
<dbReference type="Proteomes" id="UP000248326">
    <property type="component" value="Unassembled WGS sequence"/>
</dbReference>
<sequence>MTNPDLIRVGRLLGPQGVSGGVKLFVIGSADQLLAVQRLYVDGAGWLRVKDIQQHGPGLVVFFGGVESRESAERLREKDVFASESELPALPEDEYYYHELRGMKVVTPGGETIGEVRDVQDAGAQDLLVVRHARGESFVPLQAPYVEVRRGREVVLDAPPGLLGDDADE</sequence>
<dbReference type="InterPro" id="IPR036976">
    <property type="entry name" value="RimM_N_sf"/>
</dbReference>
<evidence type="ECO:0000256" key="3">
    <source>
        <dbReference type="ARBA" id="ARBA00022552"/>
    </source>
</evidence>
<organism evidence="8 9">
    <name type="scientific">Deinococcus yavapaiensis KR-236</name>
    <dbReference type="NCBI Taxonomy" id="694435"/>
    <lineage>
        <taxon>Bacteria</taxon>
        <taxon>Thermotogati</taxon>
        <taxon>Deinococcota</taxon>
        <taxon>Deinococci</taxon>
        <taxon>Deinococcales</taxon>
        <taxon>Deinococcaceae</taxon>
        <taxon>Deinococcus</taxon>
    </lineage>
</organism>
<dbReference type="AlphaFoldDB" id="A0A318S174"/>
<dbReference type="GO" id="GO:0005840">
    <property type="term" value="C:ribosome"/>
    <property type="evidence" value="ECO:0007669"/>
    <property type="project" value="InterPro"/>
</dbReference>
<evidence type="ECO:0000256" key="4">
    <source>
        <dbReference type="ARBA" id="ARBA00023186"/>
    </source>
</evidence>
<evidence type="ECO:0000259" key="7">
    <source>
        <dbReference type="Pfam" id="PF05239"/>
    </source>
</evidence>
<dbReference type="Pfam" id="PF01782">
    <property type="entry name" value="RimM"/>
    <property type="match status" value="1"/>
</dbReference>
<dbReference type="PANTHER" id="PTHR33692:SF1">
    <property type="entry name" value="RIBOSOME MATURATION FACTOR RIMM"/>
    <property type="match status" value="1"/>
</dbReference>
<evidence type="ECO:0000256" key="1">
    <source>
        <dbReference type="ARBA" id="ARBA00022490"/>
    </source>
</evidence>
<comment type="caution">
    <text evidence="8">The sequence shown here is derived from an EMBL/GenBank/DDBJ whole genome shotgun (WGS) entry which is preliminary data.</text>
</comment>
<dbReference type="RefSeq" id="WP_110888575.1">
    <property type="nucleotide sequence ID" value="NZ_QJSX01000021.1"/>
</dbReference>
<evidence type="ECO:0000256" key="2">
    <source>
        <dbReference type="ARBA" id="ARBA00022517"/>
    </source>
</evidence>
<dbReference type="HAMAP" id="MF_00014">
    <property type="entry name" value="Ribosome_mat_RimM"/>
    <property type="match status" value="1"/>
</dbReference>
<dbReference type="PANTHER" id="PTHR33692">
    <property type="entry name" value="RIBOSOME MATURATION FACTOR RIMM"/>
    <property type="match status" value="1"/>
</dbReference>
<dbReference type="GO" id="GO:0005737">
    <property type="term" value="C:cytoplasm"/>
    <property type="evidence" value="ECO:0007669"/>
    <property type="project" value="UniProtKB-SubCell"/>
</dbReference>
<dbReference type="InterPro" id="IPR002676">
    <property type="entry name" value="RimM_N"/>
</dbReference>
<dbReference type="GO" id="GO:0043022">
    <property type="term" value="F:ribosome binding"/>
    <property type="evidence" value="ECO:0007669"/>
    <property type="project" value="InterPro"/>
</dbReference>
<dbReference type="Gene3D" id="2.40.30.60">
    <property type="entry name" value="RimM"/>
    <property type="match status" value="1"/>
</dbReference>
<dbReference type="Pfam" id="PF05239">
    <property type="entry name" value="PRC"/>
    <property type="match status" value="1"/>
</dbReference>
<dbReference type="GO" id="GO:0042274">
    <property type="term" value="P:ribosomal small subunit biogenesis"/>
    <property type="evidence" value="ECO:0007669"/>
    <property type="project" value="UniProtKB-UniRule"/>
</dbReference>
<dbReference type="GO" id="GO:0006364">
    <property type="term" value="P:rRNA processing"/>
    <property type="evidence" value="ECO:0007669"/>
    <property type="project" value="UniProtKB-UniRule"/>
</dbReference>
<comment type="subcellular location">
    <subcellularLocation>
        <location evidence="5">Cytoplasm</location>
    </subcellularLocation>
</comment>
<protein>
    <recommendedName>
        <fullName evidence="5">Ribosome maturation factor RimM</fullName>
    </recommendedName>
</protein>
<evidence type="ECO:0000313" key="9">
    <source>
        <dbReference type="Proteomes" id="UP000248326"/>
    </source>
</evidence>
<dbReference type="InterPro" id="IPR027275">
    <property type="entry name" value="PRC-brl_dom"/>
</dbReference>
<keyword evidence="3 5" id="KW-0698">rRNA processing</keyword>
<proteinExistence type="inferred from homology"/>
<dbReference type="InterPro" id="IPR009000">
    <property type="entry name" value="Transl_B-barrel_sf"/>
</dbReference>
<gene>
    <name evidence="5" type="primary">rimM</name>
    <name evidence="8" type="ORF">DES52_12123</name>
</gene>
<comment type="function">
    <text evidence="5">An accessory protein needed during the final step in the assembly of 30S ribosomal subunit, possibly for assembly of the head region. Essential for efficient processing of 16S rRNA. May be needed both before and after RbfA during the maturation of 16S rRNA. It has affinity for free ribosomal 30S subunits but not for 70S ribosomes.</text>
</comment>
<comment type="subunit">
    <text evidence="5">Binds ribosomal protein uS19.</text>
</comment>
<reference evidence="8 9" key="1">
    <citation type="submission" date="2018-06" db="EMBL/GenBank/DDBJ databases">
        <title>Genomic Encyclopedia of Type Strains, Phase IV (KMG-IV): sequencing the most valuable type-strain genomes for metagenomic binning, comparative biology and taxonomic classification.</title>
        <authorList>
            <person name="Goeker M."/>
        </authorList>
    </citation>
    <scope>NUCLEOTIDE SEQUENCE [LARGE SCALE GENOMIC DNA]</scope>
    <source>
        <strain evidence="8 9">DSM 18048</strain>
    </source>
</reference>
<dbReference type="EMBL" id="QJSX01000021">
    <property type="protein sequence ID" value="PYE49893.1"/>
    <property type="molecule type" value="Genomic_DNA"/>
</dbReference>
<feature type="domain" description="RimM N-terminal" evidence="6">
    <location>
        <begin position="9"/>
        <end position="85"/>
    </location>
</feature>
<dbReference type="OrthoDB" id="9810331at2"/>
<comment type="domain">
    <text evidence="5">The PRC barrel domain binds ribosomal protein uS19.</text>
</comment>
<dbReference type="SUPFAM" id="SSF50447">
    <property type="entry name" value="Translation proteins"/>
    <property type="match status" value="1"/>
</dbReference>
<evidence type="ECO:0000313" key="8">
    <source>
        <dbReference type="EMBL" id="PYE49893.1"/>
    </source>
</evidence>
<dbReference type="InterPro" id="IPR011961">
    <property type="entry name" value="RimM"/>
</dbReference>